<evidence type="ECO:0000256" key="1">
    <source>
        <dbReference type="ARBA" id="ARBA00001957"/>
    </source>
</evidence>
<dbReference type="InterPro" id="IPR050091">
    <property type="entry name" value="PKS_NRPS_Biosynth_Enz"/>
</dbReference>
<dbReference type="GO" id="GO:0004312">
    <property type="term" value="F:fatty acid synthase activity"/>
    <property type="evidence" value="ECO:0007669"/>
    <property type="project" value="TreeGrafter"/>
</dbReference>
<dbReference type="PANTHER" id="PTHR43775">
    <property type="entry name" value="FATTY ACID SYNTHASE"/>
    <property type="match status" value="1"/>
</dbReference>
<dbReference type="SMART" id="SM00825">
    <property type="entry name" value="PKS_KS"/>
    <property type="match status" value="1"/>
</dbReference>
<evidence type="ECO:0000313" key="7">
    <source>
        <dbReference type="EMBL" id="GDY58885.1"/>
    </source>
</evidence>
<dbReference type="PANTHER" id="PTHR43775:SF51">
    <property type="entry name" value="INACTIVE PHENOLPHTHIOCEROL SYNTHESIS POLYKETIDE SYNTHASE TYPE I PKS1-RELATED"/>
    <property type="match status" value="1"/>
</dbReference>
<dbReference type="AlphaFoldDB" id="A0A4D4LCQ3"/>
<dbReference type="PROSITE" id="PS52004">
    <property type="entry name" value="KS3_2"/>
    <property type="match status" value="1"/>
</dbReference>
<feature type="domain" description="Ketosynthase family 3 (KS3)" evidence="6">
    <location>
        <begin position="32"/>
        <end position="373"/>
    </location>
</feature>
<accession>A0A4D4LCQ3</accession>
<dbReference type="GO" id="GO:0030639">
    <property type="term" value="P:polyketide biosynthetic process"/>
    <property type="evidence" value="ECO:0007669"/>
    <property type="project" value="UniProtKB-ARBA"/>
</dbReference>
<keyword evidence="2 5" id="KW-0808">Transferase</keyword>
<dbReference type="InterPro" id="IPR016039">
    <property type="entry name" value="Thiolase-like"/>
</dbReference>
<keyword evidence="3" id="KW-0511">Multifunctional enzyme</keyword>
<evidence type="ECO:0000256" key="5">
    <source>
        <dbReference type="RuleBase" id="RU003694"/>
    </source>
</evidence>
<evidence type="ECO:0000313" key="8">
    <source>
        <dbReference type="Proteomes" id="UP000301309"/>
    </source>
</evidence>
<dbReference type="InterPro" id="IPR036299">
    <property type="entry name" value="Polyketide_synth_docking_sf"/>
</dbReference>
<protein>
    <recommendedName>
        <fullName evidence="6">Ketosynthase family 3 (KS3) domain-containing protein</fullName>
    </recommendedName>
</protein>
<dbReference type="PROSITE" id="PS00606">
    <property type="entry name" value="KS3_1"/>
    <property type="match status" value="1"/>
</dbReference>
<reference evidence="7 8" key="1">
    <citation type="journal article" date="2020" name="Int. J. Syst. Evol. Microbiol.">
        <title>Reclassification of Streptomyces castelarensis and Streptomyces sporoclivatus as later heterotypic synonyms of Streptomyces antimycoticus.</title>
        <authorList>
            <person name="Komaki H."/>
            <person name="Tamura T."/>
        </authorList>
    </citation>
    <scope>NUCLEOTIDE SEQUENCE [LARGE SCALE GENOMIC DNA]</scope>
    <source>
        <strain evidence="7 8">NBRC 13459</strain>
    </source>
</reference>
<dbReference type="GO" id="GO:0004315">
    <property type="term" value="F:3-oxoacyl-[acyl-carrier-protein] synthase activity"/>
    <property type="evidence" value="ECO:0007669"/>
    <property type="project" value="InterPro"/>
</dbReference>
<name>A0A4D4LCQ3_STRVO</name>
<dbReference type="CDD" id="cd00833">
    <property type="entry name" value="PKS"/>
    <property type="match status" value="1"/>
</dbReference>
<dbReference type="Pfam" id="PF08990">
    <property type="entry name" value="Docking"/>
    <property type="match status" value="1"/>
</dbReference>
<dbReference type="Gene3D" id="3.40.47.10">
    <property type="match status" value="1"/>
</dbReference>
<comment type="caution">
    <text evidence="7">The sequence shown here is derived from an EMBL/GenBank/DDBJ whole genome shotgun (WGS) entry which is preliminary data.</text>
</comment>
<dbReference type="InterPro" id="IPR015083">
    <property type="entry name" value="NorB/c/GfsB-D-like_docking"/>
</dbReference>
<dbReference type="Pfam" id="PF00109">
    <property type="entry name" value="ketoacyl-synt"/>
    <property type="match status" value="1"/>
</dbReference>
<dbReference type="InterPro" id="IPR014031">
    <property type="entry name" value="Ketoacyl_synth_C"/>
</dbReference>
<evidence type="ECO:0000256" key="2">
    <source>
        <dbReference type="ARBA" id="ARBA00022679"/>
    </source>
</evidence>
<evidence type="ECO:0000256" key="4">
    <source>
        <dbReference type="ARBA" id="ARBA00023315"/>
    </source>
</evidence>
<evidence type="ECO:0000259" key="6">
    <source>
        <dbReference type="PROSITE" id="PS52004"/>
    </source>
</evidence>
<dbReference type="Proteomes" id="UP000301309">
    <property type="component" value="Unassembled WGS sequence"/>
</dbReference>
<keyword evidence="4" id="KW-0012">Acyltransferase</keyword>
<keyword evidence="8" id="KW-1185">Reference proteome</keyword>
<dbReference type="InterPro" id="IPR020841">
    <property type="entry name" value="PKS_Beta-ketoAc_synthase_dom"/>
</dbReference>
<dbReference type="GO" id="GO:0006633">
    <property type="term" value="P:fatty acid biosynthetic process"/>
    <property type="evidence" value="ECO:0007669"/>
    <property type="project" value="InterPro"/>
</dbReference>
<dbReference type="InterPro" id="IPR018201">
    <property type="entry name" value="Ketoacyl_synth_AS"/>
</dbReference>
<proteinExistence type="inferred from homology"/>
<dbReference type="SUPFAM" id="SSF53901">
    <property type="entry name" value="Thiolase-like"/>
    <property type="match status" value="1"/>
</dbReference>
<comment type="similarity">
    <text evidence="5">Belongs to the thiolase-like superfamily. Beta-ketoacyl-ACP synthases family.</text>
</comment>
<dbReference type="EMBL" id="BJHW01000002">
    <property type="protein sequence ID" value="GDY58885.1"/>
    <property type="molecule type" value="Genomic_DNA"/>
</dbReference>
<gene>
    <name evidence="7" type="ORF">SVIO_095080</name>
</gene>
<sequence>MSEAKLRDYLKRVTTDLHRTRQRLQEAEAKDHEPIAIVGMACRYPGGVASPEDLWELVANGRDAVTEFPADRGWDLEALYDPDPDKPGTSYAREGGFVTDADHFDPAFFGISPREALAMDPQQRLLLETAWEAMERAGVDPATLRGSRTGVFAGVMYQDYATRLRQVPDDVEGYVGSGGSGSIASGRIAYTFGLEGPAVTVDTACSSSLVALHLAAQALRRRECSLALVGGSMVMSTPVAFVDFSRQRGLASDGRCKAFAASADGTGWGEGVGMLLVERLSDARAGGHQVLAVVTGSATNQDGASSGLTAPNGPSQQRVIRQALADAGLTPADVDAVEAHGTGTPLGDPIEAGALLATYGQDRPRTGRCGSVP</sequence>
<dbReference type="Pfam" id="PF02801">
    <property type="entry name" value="Ketoacyl-synt_C"/>
    <property type="match status" value="1"/>
</dbReference>
<comment type="cofactor">
    <cofactor evidence="1">
        <name>pantetheine 4'-phosphate</name>
        <dbReference type="ChEBI" id="CHEBI:47942"/>
    </cofactor>
</comment>
<evidence type="ECO:0000256" key="3">
    <source>
        <dbReference type="ARBA" id="ARBA00023268"/>
    </source>
</evidence>
<dbReference type="InterPro" id="IPR014030">
    <property type="entry name" value="Ketoacyl_synth_N"/>
</dbReference>
<dbReference type="SUPFAM" id="SSF101173">
    <property type="entry name" value="Docking domain B of the erythromycin polyketide synthase (DEBS)"/>
    <property type="match status" value="1"/>
</dbReference>
<organism evidence="7 8">
    <name type="scientific">Streptomyces violaceusniger</name>
    <dbReference type="NCBI Taxonomy" id="68280"/>
    <lineage>
        <taxon>Bacteria</taxon>
        <taxon>Bacillati</taxon>
        <taxon>Actinomycetota</taxon>
        <taxon>Actinomycetes</taxon>
        <taxon>Kitasatosporales</taxon>
        <taxon>Streptomycetaceae</taxon>
        <taxon>Streptomyces</taxon>
        <taxon>Streptomyces violaceusniger group</taxon>
    </lineage>
</organism>